<evidence type="ECO:0000313" key="6">
    <source>
        <dbReference type="EMBL" id="OGH74373.1"/>
    </source>
</evidence>
<feature type="transmembrane region" description="Helical" evidence="4">
    <location>
        <begin position="36"/>
        <end position="56"/>
    </location>
</feature>
<dbReference type="Proteomes" id="UP000178347">
    <property type="component" value="Unassembled WGS sequence"/>
</dbReference>
<organism evidence="6 7">
    <name type="scientific">Candidatus Magasanikbacteria bacterium RIFCSPLOWO2_12_FULL_43_12</name>
    <dbReference type="NCBI Taxonomy" id="1798692"/>
    <lineage>
        <taxon>Bacteria</taxon>
        <taxon>Candidatus Magasanikiibacteriota</taxon>
    </lineage>
</organism>
<dbReference type="InterPro" id="IPR003594">
    <property type="entry name" value="HATPase_dom"/>
</dbReference>
<dbReference type="SMART" id="SM00387">
    <property type="entry name" value="HATPase_c"/>
    <property type="match status" value="1"/>
</dbReference>
<comment type="catalytic activity">
    <reaction evidence="1">
        <text>ATP + protein L-histidine = ADP + protein N-phospho-L-histidine.</text>
        <dbReference type="EC" id="2.7.13.3"/>
    </reaction>
</comment>
<evidence type="ECO:0000259" key="5">
    <source>
        <dbReference type="PROSITE" id="PS50109"/>
    </source>
</evidence>
<dbReference type="Gene3D" id="1.10.287.130">
    <property type="match status" value="1"/>
</dbReference>
<dbReference type="CDD" id="cd00082">
    <property type="entry name" value="HisKA"/>
    <property type="match status" value="1"/>
</dbReference>
<dbReference type="SUPFAM" id="SSF55874">
    <property type="entry name" value="ATPase domain of HSP90 chaperone/DNA topoisomerase II/histidine kinase"/>
    <property type="match status" value="1"/>
</dbReference>
<feature type="transmembrane region" description="Helical" evidence="4">
    <location>
        <begin position="139"/>
        <end position="159"/>
    </location>
</feature>
<proteinExistence type="predicted"/>
<keyword evidence="4" id="KW-1133">Transmembrane helix</keyword>
<dbReference type="Gene3D" id="3.30.565.10">
    <property type="entry name" value="Histidine kinase-like ATPase, C-terminal domain"/>
    <property type="match status" value="1"/>
</dbReference>
<evidence type="ECO:0000256" key="4">
    <source>
        <dbReference type="SAM" id="Phobius"/>
    </source>
</evidence>
<feature type="transmembrane region" description="Helical" evidence="4">
    <location>
        <begin position="100"/>
        <end position="119"/>
    </location>
</feature>
<reference evidence="6 7" key="1">
    <citation type="journal article" date="2016" name="Nat. Commun.">
        <title>Thousands of microbial genomes shed light on interconnected biogeochemical processes in an aquifer system.</title>
        <authorList>
            <person name="Anantharaman K."/>
            <person name="Brown C.T."/>
            <person name="Hug L.A."/>
            <person name="Sharon I."/>
            <person name="Castelle C.J."/>
            <person name="Probst A.J."/>
            <person name="Thomas B.C."/>
            <person name="Singh A."/>
            <person name="Wilkins M.J."/>
            <person name="Karaoz U."/>
            <person name="Brodie E.L."/>
            <person name="Williams K.H."/>
            <person name="Hubbard S.S."/>
            <person name="Banfield J.F."/>
        </authorList>
    </citation>
    <scope>NUCLEOTIDE SEQUENCE [LARGE SCALE GENOMIC DNA]</scope>
</reference>
<evidence type="ECO:0000256" key="2">
    <source>
        <dbReference type="ARBA" id="ARBA00012438"/>
    </source>
</evidence>
<dbReference type="PANTHER" id="PTHR43547:SF2">
    <property type="entry name" value="HYBRID SIGNAL TRANSDUCTION HISTIDINE KINASE C"/>
    <property type="match status" value="1"/>
</dbReference>
<feature type="transmembrane region" description="Helical" evidence="4">
    <location>
        <begin position="229"/>
        <end position="248"/>
    </location>
</feature>
<gene>
    <name evidence="6" type="ORF">A3G00_04810</name>
</gene>
<keyword evidence="4" id="KW-0812">Transmembrane</keyword>
<sequence length="529" mass="60642">MFDIYTILPLTCAIFVAFFGVFVLLNDEKSRMHHLLFGFCMSMMFWMFGTFMMFYTRGNYYEAIFWDRFVYAGVVFMPPFMHHFSLVFTGRIGKQKFLLTMNYVLAFAALIASRTPYFLDDLYHYSWGVHTQARILHTVFLGYFFLGTGIFFYNVFSYFKKAKDKIIRLQSIYVFISFAVVIFVGGSAYLFAYGVDTKFPFAYLSGLVFPVMLFYSVSRHHLLGAKTIATEVLVGLTEFMVVMQIFFSRDVLELTIRMFFALVVAAIGILLIKSVRREVARREEVTGLAKSLEQANLRLQEIDRQKTEFMSIASHQLRTPLSILKGFIELIKDGAYGKPTVKMNEALDQMDESNEHLVKLVDEFLDVTRIEQGRTKYDFVQCDLKELIDGAVKELRGRAGGKKLKLVWCPPPEPVSVNCDQEKIHHIIFNFIDNAIKYSEHGRITICLRHCDGGVAIKVKDCGIGFNKVDEANFFQKFYRGENVKNSNVTGTGLGLYVCNKFVQAHHGRVWAKSAGLGKGSEFGFWIPL</sequence>
<dbReference type="SMART" id="SM00388">
    <property type="entry name" value="HisKA"/>
    <property type="match status" value="1"/>
</dbReference>
<feature type="transmembrane region" description="Helical" evidence="4">
    <location>
        <begin position="171"/>
        <end position="193"/>
    </location>
</feature>
<feature type="domain" description="Histidine kinase" evidence="5">
    <location>
        <begin position="312"/>
        <end position="529"/>
    </location>
</feature>
<name>A0A1F6MSF9_9BACT</name>
<dbReference type="PROSITE" id="PS50109">
    <property type="entry name" value="HIS_KIN"/>
    <property type="match status" value="1"/>
</dbReference>
<dbReference type="EC" id="2.7.13.3" evidence="2"/>
<dbReference type="InterPro" id="IPR005467">
    <property type="entry name" value="His_kinase_dom"/>
</dbReference>
<dbReference type="InterPro" id="IPR036097">
    <property type="entry name" value="HisK_dim/P_sf"/>
</dbReference>
<protein>
    <recommendedName>
        <fullName evidence="2">histidine kinase</fullName>
        <ecNumber evidence="2">2.7.13.3</ecNumber>
    </recommendedName>
</protein>
<dbReference type="InterPro" id="IPR003661">
    <property type="entry name" value="HisK_dim/P_dom"/>
</dbReference>
<keyword evidence="3" id="KW-0597">Phosphoprotein</keyword>
<evidence type="ECO:0000256" key="1">
    <source>
        <dbReference type="ARBA" id="ARBA00000085"/>
    </source>
</evidence>
<evidence type="ECO:0000256" key="3">
    <source>
        <dbReference type="ARBA" id="ARBA00022553"/>
    </source>
</evidence>
<dbReference type="Pfam" id="PF16927">
    <property type="entry name" value="HisKA_7TM"/>
    <property type="match status" value="1"/>
</dbReference>
<feature type="transmembrane region" description="Helical" evidence="4">
    <location>
        <begin position="254"/>
        <end position="272"/>
    </location>
</feature>
<dbReference type="Pfam" id="PF00512">
    <property type="entry name" value="HisKA"/>
    <property type="match status" value="1"/>
</dbReference>
<dbReference type="InterPro" id="IPR036890">
    <property type="entry name" value="HATPase_C_sf"/>
</dbReference>
<dbReference type="GO" id="GO:0000155">
    <property type="term" value="F:phosphorelay sensor kinase activity"/>
    <property type="evidence" value="ECO:0007669"/>
    <property type="project" value="InterPro"/>
</dbReference>
<dbReference type="PANTHER" id="PTHR43547">
    <property type="entry name" value="TWO-COMPONENT HISTIDINE KINASE"/>
    <property type="match status" value="1"/>
</dbReference>
<evidence type="ECO:0000313" key="7">
    <source>
        <dbReference type="Proteomes" id="UP000178347"/>
    </source>
</evidence>
<dbReference type="SUPFAM" id="SSF47384">
    <property type="entry name" value="Homodimeric domain of signal transducing histidine kinase"/>
    <property type="match status" value="1"/>
</dbReference>
<feature type="transmembrane region" description="Helical" evidence="4">
    <location>
        <begin position="6"/>
        <end position="24"/>
    </location>
</feature>
<keyword evidence="4" id="KW-0472">Membrane</keyword>
<accession>A0A1F6MSF9</accession>
<dbReference type="PRINTS" id="PR00344">
    <property type="entry name" value="BCTRLSENSOR"/>
</dbReference>
<dbReference type="InterPro" id="IPR031621">
    <property type="entry name" value="HisKA_7TM"/>
</dbReference>
<comment type="caution">
    <text evidence="6">The sequence shown here is derived from an EMBL/GenBank/DDBJ whole genome shotgun (WGS) entry which is preliminary data.</text>
</comment>
<feature type="transmembrane region" description="Helical" evidence="4">
    <location>
        <begin position="199"/>
        <end position="217"/>
    </location>
</feature>
<dbReference type="InterPro" id="IPR004358">
    <property type="entry name" value="Sig_transdc_His_kin-like_C"/>
</dbReference>
<dbReference type="AlphaFoldDB" id="A0A1F6MSF9"/>
<dbReference type="EMBL" id="MFQN01000018">
    <property type="protein sequence ID" value="OGH74373.1"/>
    <property type="molecule type" value="Genomic_DNA"/>
</dbReference>
<dbReference type="STRING" id="1798692.A3G00_04810"/>
<dbReference type="Pfam" id="PF02518">
    <property type="entry name" value="HATPase_c"/>
    <property type="match status" value="1"/>
</dbReference>
<feature type="transmembrane region" description="Helical" evidence="4">
    <location>
        <begin position="68"/>
        <end position="88"/>
    </location>
</feature>